<keyword evidence="3" id="KW-1185">Reference proteome</keyword>
<gene>
    <name evidence="2" type="ORF">Tco_0839695</name>
</gene>
<accession>A0ABQ5AV87</accession>
<name>A0ABQ5AV87_9ASTR</name>
<evidence type="ECO:0008006" key="4">
    <source>
        <dbReference type="Google" id="ProtNLM"/>
    </source>
</evidence>
<reference evidence="2" key="1">
    <citation type="journal article" date="2022" name="Int. J. Mol. Sci.">
        <title>Draft Genome of Tanacetum Coccineum: Genomic Comparison of Closely Related Tanacetum-Family Plants.</title>
        <authorList>
            <person name="Yamashiro T."/>
            <person name="Shiraishi A."/>
            <person name="Nakayama K."/>
            <person name="Satake H."/>
        </authorList>
    </citation>
    <scope>NUCLEOTIDE SEQUENCE</scope>
</reference>
<evidence type="ECO:0000313" key="3">
    <source>
        <dbReference type="Proteomes" id="UP001151760"/>
    </source>
</evidence>
<reference evidence="2" key="2">
    <citation type="submission" date="2022-01" db="EMBL/GenBank/DDBJ databases">
        <authorList>
            <person name="Yamashiro T."/>
            <person name="Shiraishi A."/>
            <person name="Satake H."/>
            <person name="Nakayama K."/>
        </authorList>
    </citation>
    <scope>NUCLEOTIDE SEQUENCE</scope>
</reference>
<sequence length="157" mass="18020">MVNTRTDAELAAAVQAAVTAMLLTYVIHVVKELPLYKIFDVMVCDDGFKGQVLDVYKFEGDALAWWKGLQEGMKEMQWISLCWADFKELRAVMSFAAFYPFSWIYGHAAGTAEDSRHELSFGVFTSRIIDRILCMEFTDVLKLQDAARNFEILRDRE</sequence>
<dbReference type="EMBL" id="BQNB010012570">
    <property type="protein sequence ID" value="GJT05233.1"/>
    <property type="molecule type" value="Genomic_DNA"/>
</dbReference>
<organism evidence="2 3">
    <name type="scientific">Tanacetum coccineum</name>
    <dbReference type="NCBI Taxonomy" id="301880"/>
    <lineage>
        <taxon>Eukaryota</taxon>
        <taxon>Viridiplantae</taxon>
        <taxon>Streptophyta</taxon>
        <taxon>Embryophyta</taxon>
        <taxon>Tracheophyta</taxon>
        <taxon>Spermatophyta</taxon>
        <taxon>Magnoliopsida</taxon>
        <taxon>eudicotyledons</taxon>
        <taxon>Gunneridae</taxon>
        <taxon>Pentapetalae</taxon>
        <taxon>asterids</taxon>
        <taxon>campanulids</taxon>
        <taxon>Asterales</taxon>
        <taxon>Asteraceae</taxon>
        <taxon>Asteroideae</taxon>
        <taxon>Anthemideae</taxon>
        <taxon>Anthemidinae</taxon>
        <taxon>Tanacetum</taxon>
    </lineage>
</organism>
<comment type="caution">
    <text evidence="2">The sequence shown here is derived from an EMBL/GenBank/DDBJ whole genome shotgun (WGS) entry which is preliminary data.</text>
</comment>
<keyword evidence="1" id="KW-0472">Membrane</keyword>
<evidence type="ECO:0000313" key="2">
    <source>
        <dbReference type="EMBL" id="GJT05233.1"/>
    </source>
</evidence>
<protein>
    <recommendedName>
        <fullName evidence="4">Retrotransposon gag domain-containing protein</fullName>
    </recommendedName>
</protein>
<proteinExistence type="predicted"/>
<dbReference type="Proteomes" id="UP001151760">
    <property type="component" value="Unassembled WGS sequence"/>
</dbReference>
<feature type="transmembrane region" description="Helical" evidence="1">
    <location>
        <begin position="12"/>
        <end position="30"/>
    </location>
</feature>
<evidence type="ECO:0000256" key="1">
    <source>
        <dbReference type="SAM" id="Phobius"/>
    </source>
</evidence>
<keyword evidence="1" id="KW-1133">Transmembrane helix</keyword>
<keyword evidence="1" id="KW-0812">Transmembrane</keyword>